<accession>A0A2S3IPC8</accession>
<dbReference type="Gramene" id="PAN48871">
    <property type="protein sequence ID" value="PAN48871"/>
    <property type="gene ID" value="PAHAL_9G374100"/>
</dbReference>
<dbReference type="EMBL" id="CM008054">
    <property type="protein sequence ID" value="PAN48871.2"/>
    <property type="molecule type" value="Genomic_DNA"/>
</dbReference>
<reference evidence="1" key="1">
    <citation type="submission" date="2018-04" db="EMBL/GenBank/DDBJ databases">
        <title>WGS assembly of Panicum hallii.</title>
        <authorList>
            <person name="Lovell J."/>
            <person name="Jenkins J."/>
            <person name="Lowry D."/>
            <person name="Mamidi S."/>
            <person name="Sreedasyam A."/>
            <person name="Weng X."/>
            <person name="Barry K."/>
            <person name="Bonette J."/>
            <person name="Campitelli B."/>
            <person name="Daum C."/>
            <person name="Gordon S."/>
            <person name="Gould B."/>
            <person name="Lipzen A."/>
            <person name="Macqueen A."/>
            <person name="Palacio-Mejia J."/>
            <person name="Plott C."/>
            <person name="Shakirov E."/>
            <person name="Shu S."/>
            <person name="Yoshinaga Y."/>
            <person name="Zane M."/>
            <person name="Rokhsar D."/>
            <person name="Grimwood J."/>
            <person name="Schmutz J."/>
            <person name="Juenger T."/>
        </authorList>
    </citation>
    <scope>NUCLEOTIDE SEQUENCE [LARGE SCALE GENOMIC DNA]</scope>
    <source>
        <strain evidence="1">FIL2</strain>
    </source>
</reference>
<organism evidence="1">
    <name type="scientific">Panicum hallii</name>
    <dbReference type="NCBI Taxonomy" id="206008"/>
    <lineage>
        <taxon>Eukaryota</taxon>
        <taxon>Viridiplantae</taxon>
        <taxon>Streptophyta</taxon>
        <taxon>Embryophyta</taxon>
        <taxon>Tracheophyta</taxon>
        <taxon>Spermatophyta</taxon>
        <taxon>Magnoliopsida</taxon>
        <taxon>Liliopsida</taxon>
        <taxon>Poales</taxon>
        <taxon>Poaceae</taxon>
        <taxon>PACMAD clade</taxon>
        <taxon>Panicoideae</taxon>
        <taxon>Panicodae</taxon>
        <taxon>Paniceae</taxon>
        <taxon>Panicinae</taxon>
        <taxon>Panicum</taxon>
        <taxon>Panicum sect. Panicum</taxon>
    </lineage>
</organism>
<proteinExistence type="predicted"/>
<dbReference type="Proteomes" id="UP000243499">
    <property type="component" value="Chromosome 9"/>
</dbReference>
<dbReference type="AlphaFoldDB" id="A0A2S3IPC8"/>
<gene>
    <name evidence="1" type="ORF">PAHAL_9G374100</name>
</gene>
<protein>
    <submittedName>
        <fullName evidence="1">Uncharacterized protein</fullName>
    </submittedName>
</protein>
<sequence length="57" mass="6185">MGERALNPEPFSIFPRPYGKAGSCCSVSHPVSECEQPGLRPVCVCVCVMSLYCKCFA</sequence>
<name>A0A2S3IPC8_9POAL</name>
<evidence type="ECO:0000313" key="1">
    <source>
        <dbReference type="EMBL" id="PAN48871.2"/>
    </source>
</evidence>